<dbReference type="Proteomes" id="UP000179627">
    <property type="component" value="Unassembled WGS sequence"/>
</dbReference>
<accession>A0A1S1QEC6</accession>
<dbReference type="Pfam" id="PF12796">
    <property type="entry name" value="Ank_2"/>
    <property type="match status" value="1"/>
</dbReference>
<feature type="repeat" description="ANK" evidence="3">
    <location>
        <begin position="119"/>
        <end position="151"/>
    </location>
</feature>
<dbReference type="PANTHER" id="PTHR24201">
    <property type="entry name" value="ANK_REP_REGION DOMAIN-CONTAINING PROTEIN"/>
    <property type="match status" value="1"/>
</dbReference>
<name>A0A1S1QEC6_9ACTN</name>
<evidence type="ECO:0000313" key="5">
    <source>
        <dbReference type="Proteomes" id="UP000179627"/>
    </source>
</evidence>
<evidence type="ECO:0000256" key="2">
    <source>
        <dbReference type="ARBA" id="ARBA00023043"/>
    </source>
</evidence>
<sequence>MEALIGDPAHDAAVDAIHSGDVPALQRLLTENPRLASIRLQRHGDRTLLHVATDWPGHFPNVAATLTALVAAGADPNTGAVGEHPETPLHWAASSDDVAAIDALLDNGADIDAPGAVVAGGTPMADATAFGQWDAARRLLERGAGTNLFEAAALGLVAEVHRHLHTSQPAAEDITSSSWGACHGGHVATAAMLLDHGADINWAGYDDLTPLDTARRSEAADVVEWLEQHGGTSAQHSA</sequence>
<protein>
    <recommendedName>
        <fullName evidence="6">Ankyrin repeat-containing protein</fullName>
    </recommendedName>
</protein>
<dbReference type="SMART" id="SM00248">
    <property type="entry name" value="ANK"/>
    <property type="match status" value="5"/>
</dbReference>
<dbReference type="InterPro" id="IPR050776">
    <property type="entry name" value="Ank_Repeat/CDKN_Inhibitor"/>
</dbReference>
<dbReference type="EMBL" id="MBLM01000145">
    <property type="protein sequence ID" value="OHV31432.1"/>
    <property type="molecule type" value="Genomic_DNA"/>
</dbReference>
<keyword evidence="5" id="KW-1185">Reference proteome</keyword>
<evidence type="ECO:0000256" key="1">
    <source>
        <dbReference type="ARBA" id="ARBA00022737"/>
    </source>
</evidence>
<dbReference type="PROSITE" id="PS50297">
    <property type="entry name" value="ANK_REP_REGION"/>
    <property type="match status" value="1"/>
</dbReference>
<feature type="repeat" description="ANK" evidence="3">
    <location>
        <begin position="84"/>
        <end position="116"/>
    </location>
</feature>
<dbReference type="AlphaFoldDB" id="A0A1S1QEC6"/>
<dbReference type="InterPro" id="IPR036770">
    <property type="entry name" value="Ankyrin_rpt-contain_sf"/>
</dbReference>
<dbReference type="PROSITE" id="PS50088">
    <property type="entry name" value="ANK_REPEAT"/>
    <property type="match status" value="2"/>
</dbReference>
<comment type="caution">
    <text evidence="4">The sequence shown here is derived from an EMBL/GenBank/DDBJ whole genome shotgun (WGS) entry which is preliminary data.</text>
</comment>
<gene>
    <name evidence="4" type="ORF">CC117_26420</name>
</gene>
<evidence type="ECO:0000256" key="3">
    <source>
        <dbReference type="PROSITE-ProRule" id="PRU00023"/>
    </source>
</evidence>
<proteinExistence type="predicted"/>
<evidence type="ECO:0000313" key="4">
    <source>
        <dbReference type="EMBL" id="OHV31432.1"/>
    </source>
</evidence>
<reference evidence="5" key="1">
    <citation type="submission" date="2016-07" db="EMBL/GenBank/DDBJ databases">
        <title>Sequence Frankia sp. strain CcI1.17.</title>
        <authorList>
            <person name="Ghodhbane-Gtari F."/>
            <person name="Swanson E."/>
            <person name="Gueddou A."/>
            <person name="Morris K."/>
            <person name="Hezbri K."/>
            <person name="Ktari A."/>
            <person name="Nouioui I."/>
            <person name="Abebe-Akele F."/>
            <person name="Simpson S."/>
            <person name="Thomas K."/>
            <person name="Gtari M."/>
            <person name="Tisa L.S."/>
            <person name="Hurst S."/>
        </authorList>
    </citation>
    <scope>NUCLEOTIDE SEQUENCE [LARGE SCALE GENOMIC DNA]</scope>
    <source>
        <strain evidence="5">Cc1.17</strain>
    </source>
</reference>
<organism evidence="4 5">
    <name type="scientific">Parafrankia colletiae</name>
    <dbReference type="NCBI Taxonomy" id="573497"/>
    <lineage>
        <taxon>Bacteria</taxon>
        <taxon>Bacillati</taxon>
        <taxon>Actinomycetota</taxon>
        <taxon>Actinomycetes</taxon>
        <taxon>Frankiales</taxon>
        <taxon>Frankiaceae</taxon>
        <taxon>Parafrankia</taxon>
    </lineage>
</organism>
<keyword evidence="2 3" id="KW-0040">ANK repeat</keyword>
<evidence type="ECO:0008006" key="6">
    <source>
        <dbReference type="Google" id="ProtNLM"/>
    </source>
</evidence>
<dbReference type="SUPFAM" id="SSF48403">
    <property type="entry name" value="Ankyrin repeat"/>
    <property type="match status" value="1"/>
</dbReference>
<dbReference type="Gene3D" id="1.25.40.20">
    <property type="entry name" value="Ankyrin repeat-containing domain"/>
    <property type="match status" value="2"/>
</dbReference>
<dbReference type="PANTHER" id="PTHR24201:SF15">
    <property type="entry name" value="ANKYRIN REPEAT DOMAIN-CONTAINING PROTEIN 66"/>
    <property type="match status" value="1"/>
</dbReference>
<keyword evidence="1" id="KW-0677">Repeat</keyword>
<dbReference type="InterPro" id="IPR002110">
    <property type="entry name" value="Ankyrin_rpt"/>
</dbReference>